<evidence type="ECO:0000313" key="5">
    <source>
        <dbReference type="EMBL" id="EZH71421.1"/>
    </source>
</evidence>
<keyword evidence="1" id="KW-0805">Transcription regulation</keyword>
<dbReference type="STRING" id="1317122.ATO12_07910"/>
<protein>
    <recommendedName>
        <fullName evidence="4">HTH araC/xylS-type domain-containing protein</fullName>
    </recommendedName>
</protein>
<keyword evidence="2" id="KW-0238">DNA-binding</keyword>
<evidence type="ECO:0000256" key="1">
    <source>
        <dbReference type="ARBA" id="ARBA00023015"/>
    </source>
</evidence>
<dbReference type="SMART" id="SM00342">
    <property type="entry name" value="HTH_ARAC"/>
    <property type="match status" value="1"/>
</dbReference>
<evidence type="ECO:0000313" key="6">
    <source>
        <dbReference type="Proteomes" id="UP000023541"/>
    </source>
</evidence>
<dbReference type="EMBL" id="AQRA01000017">
    <property type="protein sequence ID" value="EZH71421.1"/>
    <property type="molecule type" value="Genomic_DNA"/>
</dbReference>
<dbReference type="InterPro" id="IPR018060">
    <property type="entry name" value="HTH_AraC"/>
</dbReference>
<sequence>MDTLFIFYLALGIQSMIVALILFFYKSQKQKVNKYLGFFFISLCIELLSFVLLWDMEEMFKSYNPFTFNFLNMVLVFFYATETTGIEIKNKYRYYIPAILEFLVFSILLIKVIGSPDLVLSMEHILFLYFDLFSSTVFIIYMCVRTILVIKDHNKFLPFFYTDAKYKSLLWLKIFCIVFIAYHLIAFGAVITALENEYMRFVLDGLALLLLYYVTIGSLTQINIVNITSESEVKLSKRKQEENKEIYKRVSKAIERCMVEEKAFLDHDMTLKTFAKRVGESSRLISKTINEMEYKNFNMYLNHYRVEEFKILIESEKYQKYSNTALAREAGFNSRASFYKNFKDIVGISPTDYFDSLNSDIV</sequence>
<dbReference type="OrthoDB" id="5492415at2"/>
<dbReference type="SUPFAM" id="SSF46689">
    <property type="entry name" value="Homeodomain-like"/>
    <property type="match status" value="1"/>
</dbReference>
<dbReference type="eggNOG" id="COG2207">
    <property type="taxonomic scope" value="Bacteria"/>
</dbReference>
<dbReference type="GO" id="GO:0043565">
    <property type="term" value="F:sequence-specific DNA binding"/>
    <property type="evidence" value="ECO:0007669"/>
    <property type="project" value="InterPro"/>
</dbReference>
<organism evidence="5 6">
    <name type="scientific">Aquimarina atlantica</name>
    <dbReference type="NCBI Taxonomy" id="1317122"/>
    <lineage>
        <taxon>Bacteria</taxon>
        <taxon>Pseudomonadati</taxon>
        <taxon>Bacteroidota</taxon>
        <taxon>Flavobacteriia</taxon>
        <taxon>Flavobacteriales</taxon>
        <taxon>Flavobacteriaceae</taxon>
        <taxon>Aquimarina</taxon>
    </lineage>
</organism>
<dbReference type="PROSITE" id="PS01124">
    <property type="entry name" value="HTH_ARAC_FAMILY_2"/>
    <property type="match status" value="1"/>
</dbReference>
<dbReference type="PANTHER" id="PTHR43280:SF29">
    <property type="entry name" value="ARAC-FAMILY TRANSCRIPTIONAL REGULATOR"/>
    <property type="match status" value="1"/>
</dbReference>
<dbReference type="Gene3D" id="1.10.10.60">
    <property type="entry name" value="Homeodomain-like"/>
    <property type="match status" value="1"/>
</dbReference>
<name>A0A023BN44_9FLAO</name>
<keyword evidence="6" id="KW-1185">Reference proteome</keyword>
<evidence type="ECO:0000256" key="2">
    <source>
        <dbReference type="ARBA" id="ARBA00023125"/>
    </source>
</evidence>
<dbReference type="Pfam" id="PF12833">
    <property type="entry name" value="HTH_18"/>
    <property type="match status" value="1"/>
</dbReference>
<comment type="caution">
    <text evidence="5">The sequence shown here is derived from an EMBL/GenBank/DDBJ whole genome shotgun (WGS) entry which is preliminary data.</text>
</comment>
<dbReference type="InterPro" id="IPR009057">
    <property type="entry name" value="Homeodomain-like_sf"/>
</dbReference>
<reference evidence="5 6" key="1">
    <citation type="submission" date="2014-04" db="EMBL/GenBank/DDBJ databases">
        <title>Aquimarina sp. 22II-S11-z7 Genome Sequencing.</title>
        <authorList>
            <person name="Lai Q."/>
        </authorList>
    </citation>
    <scope>NUCLEOTIDE SEQUENCE [LARGE SCALE GENOMIC DNA]</scope>
    <source>
        <strain evidence="5 6">22II-S11-z7</strain>
    </source>
</reference>
<dbReference type="Proteomes" id="UP000023541">
    <property type="component" value="Unassembled WGS sequence"/>
</dbReference>
<accession>A0A023BN44</accession>
<keyword evidence="3" id="KW-0804">Transcription</keyword>
<feature type="domain" description="HTH araC/xylS-type" evidence="4">
    <location>
        <begin position="248"/>
        <end position="356"/>
    </location>
</feature>
<dbReference type="GO" id="GO:0003700">
    <property type="term" value="F:DNA-binding transcription factor activity"/>
    <property type="evidence" value="ECO:0007669"/>
    <property type="project" value="InterPro"/>
</dbReference>
<evidence type="ECO:0000259" key="4">
    <source>
        <dbReference type="PROSITE" id="PS01124"/>
    </source>
</evidence>
<evidence type="ECO:0000256" key="3">
    <source>
        <dbReference type="ARBA" id="ARBA00023163"/>
    </source>
</evidence>
<dbReference type="PANTHER" id="PTHR43280">
    <property type="entry name" value="ARAC-FAMILY TRANSCRIPTIONAL REGULATOR"/>
    <property type="match status" value="1"/>
</dbReference>
<gene>
    <name evidence="5" type="ORF">ATO12_07910</name>
</gene>
<dbReference type="AlphaFoldDB" id="A0A023BN44"/>
<proteinExistence type="predicted"/>